<organism evidence="1 2">
    <name type="scientific">Maribacter orientalis</name>
    <dbReference type="NCBI Taxonomy" id="228957"/>
    <lineage>
        <taxon>Bacteria</taxon>
        <taxon>Pseudomonadati</taxon>
        <taxon>Bacteroidota</taxon>
        <taxon>Flavobacteriia</taxon>
        <taxon>Flavobacteriales</taxon>
        <taxon>Flavobacteriaceae</taxon>
        <taxon>Maribacter</taxon>
    </lineage>
</organism>
<sequence>MIPKIREEFNATYKEVYYNNLLKHIVDTFKEPSAFRISETPVFISKAVKKEVEEACDSIISQLWKIDFPEIRRKFIPAELQSPVPMGNPHFLAIDFGLCEDGKGGITPQLIELQAFPTLFFYQPFLGEAFMQHYPNIPKEGFDYYLNGLDKKSYTEKVRKVILGDEKPENVILLEIFPEKQKTRIDFWSTKKALGIEVVCMTKVLKEGKKLFYMKDGTKTPIHRIYNRVIYDELERLKDLKTNFNLNDDLDVEWVTHPDWFFMISKCIMPMLEHKNIPKSYYLSDFPAELDLNKFVLKPLFSFAGQGVDLHPNQEAINTISDKQNYILQQKVQYAPLIKTNTPKNSKVELRMLYVWSDEENKLTPVINLTRMSKGEMINVSHQVDETWIGSSISFFEK</sequence>
<dbReference type="AlphaFoldDB" id="A0A1H7LN03"/>
<reference evidence="2" key="1">
    <citation type="submission" date="2016-10" db="EMBL/GenBank/DDBJ databases">
        <authorList>
            <person name="Varghese N."/>
            <person name="Submissions S."/>
        </authorList>
    </citation>
    <scope>NUCLEOTIDE SEQUENCE [LARGE SCALE GENOMIC DNA]</scope>
    <source>
        <strain evidence="2">DSM 16471</strain>
    </source>
</reference>
<name>A0A1H7LN03_9FLAO</name>
<dbReference type="RefSeq" id="WP_091621591.1">
    <property type="nucleotide sequence ID" value="NZ_FNZN01000002.1"/>
</dbReference>
<dbReference type="Proteomes" id="UP000198990">
    <property type="component" value="Unassembled WGS sequence"/>
</dbReference>
<accession>A0A1H7LN03</accession>
<keyword evidence="2" id="KW-1185">Reference proteome</keyword>
<dbReference type="OrthoDB" id="108192at2"/>
<proteinExistence type="predicted"/>
<protein>
    <recommendedName>
        <fullName evidence="3">Circularly permuted ATP-grasp type 2</fullName>
    </recommendedName>
</protein>
<dbReference type="SUPFAM" id="SSF56059">
    <property type="entry name" value="Glutathione synthetase ATP-binding domain-like"/>
    <property type="match status" value="1"/>
</dbReference>
<evidence type="ECO:0000313" key="1">
    <source>
        <dbReference type="EMBL" id="SEL00382.1"/>
    </source>
</evidence>
<evidence type="ECO:0008006" key="3">
    <source>
        <dbReference type="Google" id="ProtNLM"/>
    </source>
</evidence>
<gene>
    <name evidence="1" type="ORF">SAMN04488008_102603</name>
</gene>
<dbReference type="STRING" id="228957.SAMN04488008_102603"/>
<evidence type="ECO:0000313" key="2">
    <source>
        <dbReference type="Proteomes" id="UP000198990"/>
    </source>
</evidence>
<dbReference type="EMBL" id="FNZN01000002">
    <property type="protein sequence ID" value="SEL00382.1"/>
    <property type="molecule type" value="Genomic_DNA"/>
</dbReference>